<evidence type="ECO:0000313" key="7">
    <source>
        <dbReference type="EMBL" id="SDW38849.1"/>
    </source>
</evidence>
<dbReference type="InterPro" id="IPR023584">
    <property type="entry name" value="Ribosome_recyc_fac_dom"/>
</dbReference>
<dbReference type="Gene3D" id="3.30.1360.40">
    <property type="match status" value="1"/>
</dbReference>
<feature type="domain" description="Ribosome recycling factor" evidence="6">
    <location>
        <begin position="22"/>
        <end position="185"/>
    </location>
</feature>
<evidence type="ECO:0000313" key="8">
    <source>
        <dbReference type="Proteomes" id="UP000182379"/>
    </source>
</evidence>
<dbReference type="Proteomes" id="UP000182379">
    <property type="component" value="Unassembled WGS sequence"/>
</dbReference>
<evidence type="ECO:0000259" key="6">
    <source>
        <dbReference type="Pfam" id="PF01765"/>
    </source>
</evidence>
<evidence type="ECO:0000256" key="4">
    <source>
        <dbReference type="ARBA" id="ARBA00022917"/>
    </source>
</evidence>
<evidence type="ECO:0000256" key="3">
    <source>
        <dbReference type="ARBA" id="ARBA00022490"/>
    </source>
</evidence>
<comment type="function">
    <text evidence="5">Responsible for the release of ribosomes from messenger RNA at the termination of protein biosynthesis. May increase the efficiency of translation by recycling ribosomes from one round of translation to another.</text>
</comment>
<dbReference type="GO" id="GO:0006415">
    <property type="term" value="P:translational termination"/>
    <property type="evidence" value="ECO:0007669"/>
    <property type="project" value="UniProtKB-UniRule"/>
</dbReference>
<dbReference type="InterPro" id="IPR002661">
    <property type="entry name" value="Ribosome_recyc_fac"/>
</dbReference>
<keyword evidence="3 5" id="KW-0963">Cytoplasm</keyword>
<dbReference type="SUPFAM" id="SSF55194">
    <property type="entry name" value="Ribosome recycling factor, RRF"/>
    <property type="match status" value="1"/>
</dbReference>
<evidence type="ECO:0000256" key="2">
    <source>
        <dbReference type="ARBA" id="ARBA00005912"/>
    </source>
</evidence>
<dbReference type="RefSeq" id="WP_074704056.1">
    <property type="nucleotide sequence ID" value="NZ_DCJM01000043.1"/>
</dbReference>
<dbReference type="EMBL" id="FNOP01000001">
    <property type="protein sequence ID" value="SDW38849.1"/>
    <property type="molecule type" value="Genomic_DNA"/>
</dbReference>
<keyword evidence="4 5" id="KW-0648">Protein biosynthesis</keyword>
<dbReference type="AlphaFoldDB" id="A0A1H2T6D8"/>
<dbReference type="FunFam" id="1.10.132.20:FF:000001">
    <property type="entry name" value="Ribosome-recycling factor"/>
    <property type="match status" value="1"/>
</dbReference>
<dbReference type="Gene3D" id="1.10.132.20">
    <property type="entry name" value="Ribosome-recycling factor"/>
    <property type="match status" value="1"/>
</dbReference>
<reference evidence="7 8" key="1">
    <citation type="submission" date="2016-10" db="EMBL/GenBank/DDBJ databases">
        <authorList>
            <person name="Varghese N."/>
            <person name="Submissions S."/>
        </authorList>
    </citation>
    <scope>NUCLEOTIDE SEQUENCE [LARGE SCALE GENOMIC DNA]</scope>
    <source>
        <strain evidence="7 8">WCC6</strain>
    </source>
</reference>
<proteinExistence type="inferred from homology"/>
<protein>
    <recommendedName>
        <fullName evidence="5">Ribosome-recycling factor</fullName>
        <shortName evidence="5">RRF</shortName>
    </recommendedName>
    <alternativeName>
        <fullName evidence="5">Ribosome-releasing factor</fullName>
    </alternativeName>
</protein>
<evidence type="ECO:0000256" key="5">
    <source>
        <dbReference type="HAMAP-Rule" id="MF_00040"/>
    </source>
</evidence>
<sequence length="187" mass="21256">MATIEELQTKTKEKMDKALHALRNELTNIRTGRATPSLLDQVKVDYYGAPTPVTQVANVSVPEPRMIVIQPWDRSLLKVIEKAIMTSDLGLNPNNDGTVIRLNLPLLTEERRKELVKVVNKKGEASRVEIRNIRRDFNDAVKKQVKAKEITEDDAKDATDFSQKLTDKFMKKIDDVLAQKEKEVMSV</sequence>
<dbReference type="NCBIfam" id="TIGR00496">
    <property type="entry name" value="frr"/>
    <property type="match status" value="1"/>
</dbReference>
<dbReference type="Pfam" id="PF01765">
    <property type="entry name" value="RRF"/>
    <property type="match status" value="1"/>
</dbReference>
<name>A0A1H2T6D8_ACIFE</name>
<dbReference type="GO" id="GO:0043023">
    <property type="term" value="F:ribosomal large subunit binding"/>
    <property type="evidence" value="ECO:0007669"/>
    <property type="project" value="TreeGrafter"/>
</dbReference>
<dbReference type="CDD" id="cd00520">
    <property type="entry name" value="RRF"/>
    <property type="match status" value="1"/>
</dbReference>
<organism evidence="7 8">
    <name type="scientific">Acidaminococcus fermentans</name>
    <dbReference type="NCBI Taxonomy" id="905"/>
    <lineage>
        <taxon>Bacteria</taxon>
        <taxon>Bacillati</taxon>
        <taxon>Bacillota</taxon>
        <taxon>Negativicutes</taxon>
        <taxon>Acidaminococcales</taxon>
        <taxon>Acidaminococcaceae</taxon>
        <taxon>Acidaminococcus</taxon>
    </lineage>
</organism>
<gene>
    <name evidence="5" type="primary">frr</name>
    <name evidence="7" type="ORF">SAMN05216495_101119</name>
</gene>
<dbReference type="GO" id="GO:0005737">
    <property type="term" value="C:cytoplasm"/>
    <property type="evidence" value="ECO:0007669"/>
    <property type="project" value="UniProtKB-SubCell"/>
</dbReference>
<accession>A0A1H2T6D8</accession>
<comment type="caution">
    <text evidence="7">The sequence shown here is derived from an EMBL/GenBank/DDBJ whole genome shotgun (WGS) entry which is preliminary data.</text>
</comment>
<comment type="similarity">
    <text evidence="2 5">Belongs to the RRF family.</text>
</comment>
<dbReference type="PANTHER" id="PTHR20982:SF3">
    <property type="entry name" value="MITOCHONDRIAL RIBOSOME RECYCLING FACTOR PSEUDO 1"/>
    <property type="match status" value="1"/>
</dbReference>
<dbReference type="InterPro" id="IPR036191">
    <property type="entry name" value="RRF_sf"/>
</dbReference>
<dbReference type="PANTHER" id="PTHR20982">
    <property type="entry name" value="RIBOSOME RECYCLING FACTOR"/>
    <property type="match status" value="1"/>
</dbReference>
<dbReference type="HAMAP" id="MF_00040">
    <property type="entry name" value="RRF"/>
    <property type="match status" value="1"/>
</dbReference>
<dbReference type="FunFam" id="3.30.1360.40:FF:000001">
    <property type="entry name" value="Ribosome-recycling factor"/>
    <property type="match status" value="1"/>
</dbReference>
<comment type="subcellular location">
    <subcellularLocation>
        <location evidence="1 5">Cytoplasm</location>
    </subcellularLocation>
</comment>
<evidence type="ECO:0000256" key="1">
    <source>
        <dbReference type="ARBA" id="ARBA00004496"/>
    </source>
</evidence>